<evidence type="ECO:0000313" key="2">
    <source>
        <dbReference type="EMBL" id="AAX26371.1"/>
    </source>
</evidence>
<dbReference type="EMBL" id="AY810482">
    <property type="protein sequence ID" value="AAX26371.1"/>
    <property type="molecule type" value="mRNA"/>
</dbReference>
<proteinExistence type="evidence at transcript level"/>
<feature type="transmembrane region" description="Helical" evidence="1">
    <location>
        <begin position="14"/>
        <end position="37"/>
    </location>
</feature>
<organism evidence="2">
    <name type="scientific">Schistosoma japonicum</name>
    <name type="common">Blood fluke</name>
    <dbReference type="NCBI Taxonomy" id="6182"/>
    <lineage>
        <taxon>Eukaryota</taxon>
        <taxon>Metazoa</taxon>
        <taxon>Spiralia</taxon>
        <taxon>Lophotrochozoa</taxon>
        <taxon>Platyhelminthes</taxon>
        <taxon>Trematoda</taxon>
        <taxon>Digenea</taxon>
        <taxon>Strigeidida</taxon>
        <taxon>Schistosomatoidea</taxon>
        <taxon>Schistosomatidae</taxon>
        <taxon>Schistosoma</taxon>
    </lineage>
</organism>
<keyword evidence="1" id="KW-1133">Transmembrane helix</keyword>
<reference evidence="2" key="2">
    <citation type="journal article" date="2006" name="PLoS Pathog.">
        <title>New perspectives on host-parasite interplay by comparative transcriptomic and proteomic analyses of Schistosoma japonicum.</title>
        <authorList>
            <person name="Liu F."/>
            <person name="Lu J."/>
            <person name="Hu W."/>
            <person name="Wang S.Y."/>
            <person name="Cui S.J."/>
            <person name="Chi M."/>
            <person name="Yan Q."/>
            <person name="Wang X.R."/>
            <person name="Song H.D."/>
            <person name="Xu X.N."/>
            <person name="Wang J.J."/>
            <person name="Zhang X.L."/>
            <person name="Zhang X."/>
            <person name="Wang Z.Q."/>
            <person name="Xue C.L."/>
            <person name="Brindley P.J."/>
            <person name="McManus D.P."/>
            <person name="Yang P.Y."/>
            <person name="Feng Z."/>
            <person name="Chen Z."/>
            <person name="Han Z.G."/>
        </authorList>
    </citation>
    <scope>NUCLEOTIDE SEQUENCE</scope>
</reference>
<dbReference type="AlphaFoldDB" id="Q5C1V4"/>
<keyword evidence="1" id="KW-0812">Transmembrane</keyword>
<sequence length="48" mass="5759">MNPFLLKLRSKRNILSLCLILRNMTMCLLIVWIILIIHPSNILWMTHQ</sequence>
<keyword evidence="1" id="KW-0472">Membrane</keyword>
<name>Q5C1V4_SCHJA</name>
<accession>Q5C1V4</accession>
<reference evidence="2" key="1">
    <citation type="submission" date="2005-03" db="EMBL/GenBank/DDBJ databases">
        <authorList>
            <person name="Han Z."/>
        </authorList>
    </citation>
    <scope>NUCLEOTIDE SEQUENCE</scope>
</reference>
<evidence type="ECO:0000256" key="1">
    <source>
        <dbReference type="SAM" id="Phobius"/>
    </source>
</evidence>
<protein>
    <submittedName>
        <fullName evidence="2">Uncharacterized protein</fullName>
    </submittedName>
</protein>